<sequence length="83" mass="9464">MKECYVYILGDAGRTSLTTGYTTNLEETCNTGVPDGSSLLYYETFRTAEQAAYREGQLKSWKETWRLQLVSRFNPALEKLKIG</sequence>
<dbReference type="RefSeq" id="WP_281763938.1">
    <property type="nucleotide sequence ID" value="NZ_BRVO01000001.1"/>
</dbReference>
<proteinExistence type="predicted"/>
<evidence type="ECO:0000313" key="2">
    <source>
        <dbReference type="Proteomes" id="UP001143543"/>
    </source>
</evidence>
<dbReference type="EMBL" id="BRVO01000001">
    <property type="protein sequence ID" value="GLB48289.1"/>
    <property type="molecule type" value="Genomic_DNA"/>
</dbReference>
<dbReference type="Proteomes" id="UP001143543">
    <property type="component" value="Unassembled WGS sequence"/>
</dbReference>
<protein>
    <recommendedName>
        <fullName evidence="3">GIY-YIG nuclease family protein</fullName>
    </recommendedName>
</protein>
<comment type="caution">
    <text evidence="1">The sequence shown here is derived from an EMBL/GenBank/DDBJ whole genome shotgun (WGS) entry which is preliminary data.</text>
</comment>
<accession>A0ABQ5MFT2</accession>
<organism evidence="1 2">
    <name type="scientific">Neptunitalea lumnitzerae</name>
    <dbReference type="NCBI Taxonomy" id="2965509"/>
    <lineage>
        <taxon>Bacteria</taxon>
        <taxon>Pseudomonadati</taxon>
        <taxon>Bacteroidota</taxon>
        <taxon>Flavobacteriia</taxon>
        <taxon>Flavobacteriales</taxon>
        <taxon>Flavobacteriaceae</taxon>
        <taxon>Neptunitalea</taxon>
    </lineage>
</organism>
<evidence type="ECO:0000313" key="1">
    <source>
        <dbReference type="EMBL" id="GLB48289.1"/>
    </source>
</evidence>
<name>A0ABQ5MFT2_9FLAO</name>
<reference evidence="1" key="1">
    <citation type="submission" date="2022-07" db="EMBL/GenBank/DDBJ databases">
        <title>Taxonomy of Novel Oxalotrophic and Methylotrophic Bacteria.</title>
        <authorList>
            <person name="Sahin N."/>
            <person name="Tani A."/>
        </authorList>
    </citation>
    <scope>NUCLEOTIDE SEQUENCE</scope>
    <source>
        <strain evidence="1">Y10</strain>
    </source>
</reference>
<gene>
    <name evidence="1" type="ORF">Y10_06570</name>
</gene>
<evidence type="ECO:0008006" key="3">
    <source>
        <dbReference type="Google" id="ProtNLM"/>
    </source>
</evidence>
<keyword evidence="2" id="KW-1185">Reference proteome</keyword>